<accession>I3EH38</accession>
<organism evidence="2 3">
    <name type="scientific">Nematocida parisii (strain ERTm3)</name>
    <name type="common">Nematode killer fungus</name>
    <dbReference type="NCBI Taxonomy" id="935791"/>
    <lineage>
        <taxon>Eukaryota</taxon>
        <taxon>Fungi</taxon>
        <taxon>Fungi incertae sedis</taxon>
        <taxon>Microsporidia</taxon>
        <taxon>Nematocida</taxon>
    </lineage>
</organism>
<dbReference type="Proteomes" id="UP000002872">
    <property type="component" value="Unassembled WGS sequence"/>
</dbReference>
<sequence>MESFEDNFKSLSHKTQSMFMTMFNNEAGIKEYLLHFGGNSHYLFPACPFSELSKTLLLSRDRITIKVEKSSEPMGSSEGEGSCTGLKQNNPNPNNSFKGQHLNNKSTKDRFHTSRTSNKDSTTLQDNSQAPSARTSKHTPKGPIHKTGPYNGSGNKQTNKSTRISEGASSTGSNKHKRMNIPTNPCDSAVYYHVILLSVPMGSIPSKSTHNYDNILINVLHVRVYGLLYCYVWSNKPYFI</sequence>
<gene>
    <name evidence="2" type="ORF">NEQG_01225</name>
</gene>
<dbReference type="OrthoDB" id="2187809at2759"/>
<dbReference type="AlphaFoldDB" id="I3EH38"/>
<feature type="compositionally biased region" description="Low complexity" evidence="1">
    <location>
        <begin position="72"/>
        <end position="81"/>
    </location>
</feature>
<name>I3EH38_NEMP3</name>
<protein>
    <submittedName>
        <fullName evidence="2">Uncharacterized protein</fullName>
    </submittedName>
</protein>
<evidence type="ECO:0000256" key="1">
    <source>
        <dbReference type="SAM" id="MobiDB-lite"/>
    </source>
</evidence>
<dbReference type="VEuPathDB" id="MicrosporidiaDB:NEQG_01225"/>
<dbReference type="EMBL" id="GL870878">
    <property type="protein sequence ID" value="EIJ88535.1"/>
    <property type="molecule type" value="Genomic_DNA"/>
</dbReference>
<feature type="compositionally biased region" description="Basic residues" evidence="1">
    <location>
        <begin position="135"/>
        <end position="144"/>
    </location>
</feature>
<feature type="compositionally biased region" description="Polar residues" evidence="1">
    <location>
        <begin position="85"/>
        <end position="105"/>
    </location>
</feature>
<keyword evidence="3" id="KW-1185">Reference proteome</keyword>
<dbReference type="HOGENOM" id="CLU_1156670_0_0_1"/>
<feature type="region of interest" description="Disordered" evidence="1">
    <location>
        <begin position="68"/>
        <end position="181"/>
    </location>
</feature>
<evidence type="ECO:0000313" key="3">
    <source>
        <dbReference type="Proteomes" id="UP000002872"/>
    </source>
</evidence>
<proteinExistence type="predicted"/>
<evidence type="ECO:0000313" key="2">
    <source>
        <dbReference type="EMBL" id="EIJ88535.1"/>
    </source>
</evidence>
<feature type="compositionally biased region" description="Polar residues" evidence="1">
    <location>
        <begin position="114"/>
        <end position="134"/>
    </location>
</feature>
<reference evidence="2" key="1">
    <citation type="submission" date="2011-01" db="EMBL/GenBank/DDBJ databases">
        <title>The Genome Sequence of Nematocida parisii strain ERTm3.</title>
        <authorList>
            <consortium name="The Broad Institute Genome Sequencing Platform"/>
            <consortium name="The Broad Institute Genome Sequencing Center for Infectious Disease"/>
            <person name="Cuomo C."/>
            <person name="Troemel E."/>
            <person name="Young S.K."/>
            <person name="Zeng Q."/>
            <person name="Gargeya S."/>
            <person name="Fitzgerald M."/>
            <person name="Haas B."/>
            <person name="Abouelleil A."/>
            <person name="Alvarado L."/>
            <person name="Arachchi H.M."/>
            <person name="Berlin A."/>
            <person name="Chapman S.B."/>
            <person name="Gearin G."/>
            <person name="Goldberg J."/>
            <person name="Griggs A."/>
            <person name="Gujja S."/>
            <person name="Hansen M."/>
            <person name="Heiman D."/>
            <person name="Howarth C."/>
            <person name="Larimer J."/>
            <person name="Lui A."/>
            <person name="MacDonald P.J.P."/>
            <person name="McCowen C."/>
            <person name="Montmayeur A."/>
            <person name="Murphy C."/>
            <person name="Neiman D."/>
            <person name="Pearson M."/>
            <person name="Priest M."/>
            <person name="Roberts A."/>
            <person name="Saif S."/>
            <person name="Shea T."/>
            <person name="Sisk P."/>
            <person name="Stolte C."/>
            <person name="Sykes S."/>
            <person name="Wortman J."/>
            <person name="Nusbaum C."/>
            <person name="Birren B."/>
        </authorList>
    </citation>
    <scope>NUCLEOTIDE SEQUENCE</scope>
    <source>
        <strain evidence="2">ERTm3</strain>
    </source>
</reference>
<dbReference type="InParanoid" id="I3EH38"/>
<feature type="compositionally biased region" description="Polar residues" evidence="1">
    <location>
        <begin position="150"/>
        <end position="173"/>
    </location>
</feature>